<feature type="transmembrane region" description="Helical" evidence="16">
    <location>
        <begin position="38"/>
        <end position="71"/>
    </location>
</feature>
<gene>
    <name evidence="18" type="ORF">JZO69_09535</name>
</gene>
<comment type="caution">
    <text evidence="18">The sequence shown here is derived from an EMBL/GenBank/DDBJ whole genome shotgun (WGS) entry which is preliminary data.</text>
</comment>
<keyword evidence="7" id="KW-0133">Cell shape</keyword>
<evidence type="ECO:0000256" key="6">
    <source>
        <dbReference type="ARBA" id="ARBA00022692"/>
    </source>
</evidence>
<dbReference type="EMBL" id="JAFLWD010000021">
    <property type="protein sequence ID" value="MBO0440603.1"/>
    <property type="molecule type" value="Genomic_DNA"/>
</dbReference>
<dbReference type="Pfam" id="PF00912">
    <property type="entry name" value="Transgly"/>
    <property type="match status" value="1"/>
</dbReference>
<dbReference type="PANTHER" id="PTHR32282">
    <property type="entry name" value="BINDING PROTEIN TRANSPEPTIDASE, PUTATIVE-RELATED"/>
    <property type="match status" value="1"/>
</dbReference>
<dbReference type="Proteomes" id="UP000664632">
    <property type="component" value="Unassembled WGS sequence"/>
</dbReference>
<keyword evidence="9 16" id="KW-1133">Transmembrane helix</keyword>
<dbReference type="InterPro" id="IPR001264">
    <property type="entry name" value="Glyco_trans_51"/>
</dbReference>
<keyword evidence="3" id="KW-0645">Protease</keyword>
<keyword evidence="4" id="KW-0328">Glycosyltransferase</keyword>
<dbReference type="InterPro" id="IPR050396">
    <property type="entry name" value="Glycosyltr_51/Transpeptidase"/>
</dbReference>
<keyword evidence="1" id="KW-1003">Cell membrane</keyword>
<dbReference type="RefSeq" id="WP_207112646.1">
    <property type="nucleotide sequence ID" value="NZ_JAFLWD010000021.1"/>
</dbReference>
<dbReference type="Gene3D" id="3.40.50.12800">
    <property type="match status" value="1"/>
</dbReference>
<dbReference type="InterPro" id="IPR012338">
    <property type="entry name" value="Beta-lactam/transpept-like"/>
</dbReference>
<evidence type="ECO:0000256" key="2">
    <source>
        <dbReference type="ARBA" id="ARBA00022645"/>
    </source>
</evidence>
<comment type="catalytic activity">
    <reaction evidence="14">
        <text>[GlcNAc-(1-&gt;4)-Mur2Ac(oyl-L-Ala-gamma-D-Glu-L-Lys-D-Ala-D-Ala)](n)-di-trans,octa-cis-undecaprenyl diphosphate + beta-D-GlcNAc-(1-&gt;4)-Mur2Ac(oyl-L-Ala-gamma-D-Glu-L-Lys-D-Ala-D-Ala)-di-trans,octa-cis-undecaprenyl diphosphate = [GlcNAc-(1-&gt;4)-Mur2Ac(oyl-L-Ala-gamma-D-Glu-L-Lys-D-Ala-D-Ala)](n+1)-di-trans,octa-cis-undecaprenyl diphosphate + di-trans,octa-cis-undecaprenyl diphosphate + H(+)</text>
        <dbReference type="Rhea" id="RHEA:23708"/>
        <dbReference type="Rhea" id="RHEA-COMP:9602"/>
        <dbReference type="Rhea" id="RHEA-COMP:9603"/>
        <dbReference type="ChEBI" id="CHEBI:15378"/>
        <dbReference type="ChEBI" id="CHEBI:58405"/>
        <dbReference type="ChEBI" id="CHEBI:60033"/>
        <dbReference type="ChEBI" id="CHEBI:78435"/>
        <dbReference type="EC" id="2.4.99.28"/>
    </reaction>
</comment>
<keyword evidence="19" id="KW-1185">Reference proteome</keyword>
<dbReference type="InterPro" id="IPR036950">
    <property type="entry name" value="PBP_transglycosylase"/>
</dbReference>
<organism evidence="18 19">
    <name type="scientific">Candidatus Enterococcus ikei</name>
    <dbReference type="NCBI Taxonomy" id="2815326"/>
    <lineage>
        <taxon>Bacteria</taxon>
        <taxon>Bacillati</taxon>
        <taxon>Bacillota</taxon>
        <taxon>Bacilli</taxon>
        <taxon>Lactobacillales</taxon>
        <taxon>Enterococcaceae</taxon>
        <taxon>Enterococcus</taxon>
    </lineage>
</organism>
<evidence type="ECO:0000256" key="9">
    <source>
        <dbReference type="ARBA" id="ARBA00022989"/>
    </source>
</evidence>
<evidence type="ECO:0000256" key="12">
    <source>
        <dbReference type="ARBA" id="ARBA00023316"/>
    </source>
</evidence>
<evidence type="ECO:0000256" key="7">
    <source>
        <dbReference type="ARBA" id="ARBA00022960"/>
    </source>
</evidence>
<evidence type="ECO:0000256" key="3">
    <source>
        <dbReference type="ARBA" id="ARBA00022670"/>
    </source>
</evidence>
<comment type="catalytic activity">
    <reaction evidence="13">
        <text>Preferential cleavage: (Ac)2-L-Lys-D-Ala-|-D-Ala. Also transpeptidation of peptidyl-alanyl moieties that are N-acyl substituents of D-alanine.</text>
        <dbReference type="EC" id="3.4.16.4"/>
    </reaction>
</comment>
<evidence type="ECO:0000256" key="11">
    <source>
        <dbReference type="ARBA" id="ARBA00023268"/>
    </source>
</evidence>
<dbReference type="SUPFAM" id="SSF53955">
    <property type="entry name" value="Lysozyme-like"/>
    <property type="match status" value="1"/>
</dbReference>
<name>A0ABS3H0B7_9ENTE</name>
<keyword evidence="12" id="KW-0961">Cell wall biogenesis/degradation</keyword>
<evidence type="ECO:0000256" key="16">
    <source>
        <dbReference type="SAM" id="Phobius"/>
    </source>
</evidence>
<feature type="compositionally biased region" description="Basic and acidic residues" evidence="15">
    <location>
        <begin position="798"/>
        <end position="808"/>
    </location>
</feature>
<reference evidence="18 19" key="1">
    <citation type="submission" date="2021-03" db="EMBL/GenBank/DDBJ databases">
        <title>Enterococcal diversity collection.</title>
        <authorList>
            <person name="Gilmore M.S."/>
            <person name="Schwartzman J."/>
            <person name="Van Tyne D."/>
            <person name="Martin M."/>
            <person name="Earl A.M."/>
            <person name="Manson A.L."/>
            <person name="Straub T."/>
            <person name="Salamzade R."/>
            <person name="Saavedra J."/>
            <person name="Lebreton F."/>
            <person name="Prichula J."/>
            <person name="Schaufler K."/>
            <person name="Gaca A."/>
            <person name="Sgardioli B."/>
            <person name="Wagenaar J."/>
            <person name="Strong T."/>
        </authorList>
    </citation>
    <scope>NUCLEOTIDE SEQUENCE [LARGE SCALE GENOMIC DNA]</scope>
    <source>
        <strain evidence="18 19">DIV0869a</strain>
    </source>
</reference>
<sequence>MYHYIEVKLLDNQNNSRQTEQHSKKVPEKKKIFLIINVVIRVIQSLFVFAVVILLLGGALSLGIGMGYFAFLVEDTQPPTKEELQTEISDITEVSQMTYADGTTIAKIKSDLIRTRVDSEHISPLLKKAIISTEDEYFEEHKGVVPKAVIRALVSDATGIGGSSGGSTLTQQLVKQQILTDETTFKRKANEILLAYRIEKYFSKDEIVTTYLNVSPFGRNNKGENIAGVEEAAKGLFGKSANDLTLPQAAFIAGLPQSPIIYTPYSNTGALKADENMAYGMKRKDFVLFSMYREKAITKEEYEAAKNYDLKQDFQPQQESNQNTESYLYNAVLEQATNVVMDINIEKAGVKKETLDDLGLSQYKDQARKEIQNRGYTIQSTIDQTVYDTMQNAVANFGYMLDDGYGVGFVETGNVLMDNKTGKIIGFVAGRDFNVSQSNHALDTVRQVGSTIKPISVYGPAIDQGLIGSESRLANYPTTYSSSGKPLENATNSGTNTFDTVRHSLEWSYNIPVYHLNEAMKAQMGDENFSYNNYLSKMNYPASDAWAYQSAPLGSVETTVLTQTNGFQALANKGQYQKGYMIDKITDNSGKVIYEHKDAPVRVYSEATASIMNDMMRSVLDSKITTPFKNMVNGLNPAFGNVDWIGKTGTTDLYKDAWLVVSTPTITLGSWTGYDNPTAMSPNSGDQNSAYLANLANAVYSVRPDLFGTGEKFTLSKDVIKSTVSSFTGEKPGTFTYNGGTYTAPGPNVESFYAKDGAPKSQYKFGYGGSDANYSAYWGRYATTPSSSNAGSTTTPSSEKKEDKKKENTTPSSSEKNNN</sequence>
<evidence type="ECO:0000256" key="1">
    <source>
        <dbReference type="ARBA" id="ARBA00022475"/>
    </source>
</evidence>
<dbReference type="InterPro" id="IPR023346">
    <property type="entry name" value="Lysozyme-like_dom_sf"/>
</dbReference>
<evidence type="ECO:0000256" key="5">
    <source>
        <dbReference type="ARBA" id="ARBA00022679"/>
    </source>
</evidence>
<dbReference type="Gene3D" id="1.10.3810.10">
    <property type="entry name" value="Biosynthetic peptidoglycan transglycosylase-like"/>
    <property type="match status" value="1"/>
</dbReference>
<keyword evidence="5" id="KW-0808">Transferase</keyword>
<evidence type="ECO:0000259" key="17">
    <source>
        <dbReference type="Pfam" id="PF00912"/>
    </source>
</evidence>
<keyword evidence="2" id="KW-0121">Carboxypeptidase</keyword>
<keyword evidence="10 16" id="KW-0472">Membrane</keyword>
<evidence type="ECO:0000256" key="15">
    <source>
        <dbReference type="SAM" id="MobiDB-lite"/>
    </source>
</evidence>
<keyword evidence="11" id="KW-0511">Multifunctional enzyme</keyword>
<feature type="domain" description="Glycosyl transferase family 51" evidence="17">
    <location>
        <begin position="102"/>
        <end position="276"/>
    </location>
</feature>
<dbReference type="Gene3D" id="3.40.710.10">
    <property type="entry name" value="DD-peptidase/beta-lactamase superfamily"/>
    <property type="match status" value="1"/>
</dbReference>
<protein>
    <submittedName>
        <fullName evidence="18">Penicillin-binding protein</fullName>
    </submittedName>
</protein>
<evidence type="ECO:0000256" key="8">
    <source>
        <dbReference type="ARBA" id="ARBA00022984"/>
    </source>
</evidence>
<evidence type="ECO:0000256" key="13">
    <source>
        <dbReference type="ARBA" id="ARBA00034000"/>
    </source>
</evidence>
<evidence type="ECO:0000256" key="14">
    <source>
        <dbReference type="ARBA" id="ARBA00049902"/>
    </source>
</evidence>
<dbReference type="PANTHER" id="PTHR32282:SF32">
    <property type="entry name" value="PENICILLIN-BINDING PROTEIN 2A"/>
    <property type="match status" value="1"/>
</dbReference>
<evidence type="ECO:0000256" key="4">
    <source>
        <dbReference type="ARBA" id="ARBA00022676"/>
    </source>
</evidence>
<accession>A0ABS3H0B7</accession>
<keyword evidence="2" id="KW-0378">Hydrolase</keyword>
<evidence type="ECO:0000256" key="10">
    <source>
        <dbReference type="ARBA" id="ARBA00023136"/>
    </source>
</evidence>
<evidence type="ECO:0000313" key="18">
    <source>
        <dbReference type="EMBL" id="MBO0440603.1"/>
    </source>
</evidence>
<feature type="region of interest" description="Disordered" evidence="15">
    <location>
        <begin position="784"/>
        <end position="819"/>
    </location>
</feature>
<proteinExistence type="predicted"/>
<evidence type="ECO:0000313" key="19">
    <source>
        <dbReference type="Proteomes" id="UP000664632"/>
    </source>
</evidence>
<keyword evidence="6 16" id="KW-0812">Transmembrane</keyword>
<keyword evidence="8" id="KW-0573">Peptidoglycan synthesis</keyword>
<dbReference type="SUPFAM" id="SSF56601">
    <property type="entry name" value="beta-lactamase/transpeptidase-like"/>
    <property type="match status" value="1"/>
</dbReference>